<dbReference type="Proteomes" id="UP001286456">
    <property type="component" value="Unassembled WGS sequence"/>
</dbReference>
<reference evidence="2" key="2">
    <citation type="submission" date="2023-06" db="EMBL/GenBank/DDBJ databases">
        <authorList>
            <consortium name="Lawrence Berkeley National Laboratory"/>
            <person name="Haridas S."/>
            <person name="Hensen N."/>
            <person name="Bonometti L."/>
            <person name="Westerberg I."/>
            <person name="Brannstrom I.O."/>
            <person name="Guillou S."/>
            <person name="Cros-Aarteil S."/>
            <person name="Calhoun S."/>
            <person name="Kuo A."/>
            <person name="Mondo S."/>
            <person name="Pangilinan J."/>
            <person name="Riley R."/>
            <person name="Labutti K."/>
            <person name="Andreopoulos B."/>
            <person name="Lipzen A."/>
            <person name="Chen C."/>
            <person name="Yanf M."/>
            <person name="Daum C."/>
            <person name="Ng V."/>
            <person name="Clum A."/>
            <person name="Steindorff A."/>
            <person name="Ohm R."/>
            <person name="Martin F."/>
            <person name="Silar P."/>
            <person name="Natvig D."/>
            <person name="Lalanne C."/>
            <person name="Gautier V."/>
            <person name="Ament-Velasquez S.L."/>
            <person name="Kruys A."/>
            <person name="Hutchinson M.I."/>
            <person name="Powell A.J."/>
            <person name="Barry K."/>
            <person name="Miller A.N."/>
            <person name="Grigoriev I.V."/>
            <person name="Debuchy R."/>
            <person name="Gladieux P."/>
            <person name="Thoren M.H."/>
            <person name="Johannesson H."/>
        </authorList>
    </citation>
    <scope>NUCLEOTIDE SEQUENCE</scope>
    <source>
        <strain evidence="2">SMH4131-1</strain>
    </source>
</reference>
<dbReference type="InterPro" id="IPR052895">
    <property type="entry name" value="HetReg/Transcr_Mod"/>
</dbReference>
<dbReference type="AlphaFoldDB" id="A0AAE0IA33"/>
<gene>
    <name evidence="2" type="ORF">B0T19DRAFT_431980</name>
</gene>
<dbReference type="InterPro" id="IPR010730">
    <property type="entry name" value="HET"/>
</dbReference>
<comment type="caution">
    <text evidence="2">The sequence shown here is derived from an EMBL/GenBank/DDBJ whole genome shotgun (WGS) entry which is preliminary data.</text>
</comment>
<name>A0AAE0IA33_9PEZI</name>
<evidence type="ECO:0000313" key="2">
    <source>
        <dbReference type="EMBL" id="KAK3321265.1"/>
    </source>
</evidence>
<protein>
    <submittedName>
        <fullName evidence="2">Heterokaryon incompatibility protein-domain-containing protein</fullName>
    </submittedName>
</protein>
<dbReference type="PANTHER" id="PTHR24148">
    <property type="entry name" value="ANKYRIN REPEAT DOMAIN-CONTAINING PROTEIN 39 HOMOLOG-RELATED"/>
    <property type="match status" value="1"/>
</dbReference>
<keyword evidence="3" id="KW-1185">Reference proteome</keyword>
<feature type="domain" description="Heterokaryon incompatibility" evidence="1">
    <location>
        <begin position="45"/>
        <end position="186"/>
    </location>
</feature>
<evidence type="ECO:0000313" key="3">
    <source>
        <dbReference type="Proteomes" id="UP001286456"/>
    </source>
</evidence>
<proteinExistence type="predicted"/>
<accession>A0AAE0IA33</accession>
<dbReference type="Pfam" id="PF06985">
    <property type="entry name" value="HET"/>
    <property type="match status" value="1"/>
</dbReference>
<reference evidence="2" key="1">
    <citation type="journal article" date="2023" name="Mol. Phylogenet. Evol.">
        <title>Genome-scale phylogeny and comparative genomics of the fungal order Sordariales.</title>
        <authorList>
            <person name="Hensen N."/>
            <person name="Bonometti L."/>
            <person name="Westerberg I."/>
            <person name="Brannstrom I.O."/>
            <person name="Guillou S."/>
            <person name="Cros-Aarteil S."/>
            <person name="Calhoun S."/>
            <person name="Haridas S."/>
            <person name="Kuo A."/>
            <person name="Mondo S."/>
            <person name="Pangilinan J."/>
            <person name="Riley R."/>
            <person name="LaButti K."/>
            <person name="Andreopoulos B."/>
            <person name="Lipzen A."/>
            <person name="Chen C."/>
            <person name="Yan M."/>
            <person name="Daum C."/>
            <person name="Ng V."/>
            <person name="Clum A."/>
            <person name="Steindorff A."/>
            <person name="Ohm R.A."/>
            <person name="Martin F."/>
            <person name="Silar P."/>
            <person name="Natvig D.O."/>
            <person name="Lalanne C."/>
            <person name="Gautier V."/>
            <person name="Ament-Velasquez S.L."/>
            <person name="Kruys A."/>
            <person name="Hutchinson M.I."/>
            <person name="Powell A.J."/>
            <person name="Barry K."/>
            <person name="Miller A.N."/>
            <person name="Grigoriev I.V."/>
            <person name="Debuchy R."/>
            <person name="Gladieux P."/>
            <person name="Hiltunen Thoren M."/>
            <person name="Johannesson H."/>
        </authorList>
    </citation>
    <scope>NUCLEOTIDE SEQUENCE</scope>
    <source>
        <strain evidence="2">SMH4131-1</strain>
    </source>
</reference>
<dbReference type="EMBL" id="JAUEPO010000005">
    <property type="protein sequence ID" value="KAK3321265.1"/>
    <property type="molecule type" value="Genomic_DNA"/>
</dbReference>
<dbReference type="PANTHER" id="PTHR24148:SF64">
    <property type="entry name" value="HETEROKARYON INCOMPATIBILITY DOMAIN-CONTAINING PROTEIN"/>
    <property type="match status" value="1"/>
</dbReference>
<organism evidence="2 3">
    <name type="scientific">Cercophora scortea</name>
    <dbReference type="NCBI Taxonomy" id="314031"/>
    <lineage>
        <taxon>Eukaryota</taxon>
        <taxon>Fungi</taxon>
        <taxon>Dikarya</taxon>
        <taxon>Ascomycota</taxon>
        <taxon>Pezizomycotina</taxon>
        <taxon>Sordariomycetes</taxon>
        <taxon>Sordariomycetidae</taxon>
        <taxon>Sordariales</taxon>
        <taxon>Lasiosphaeriaceae</taxon>
        <taxon>Cercophora</taxon>
    </lineage>
</organism>
<evidence type="ECO:0000259" key="1">
    <source>
        <dbReference type="Pfam" id="PF06985"/>
    </source>
</evidence>
<sequence>MEQATVYAPLISNDWFRLIELQPGTAPDTIIVRMLSFELSSAPPYDAISYVWGDQTRTIPILCDARPFYITENLHWGLARLRDPHEPRVLWTDAICINQADNPERNGQVAHMGSIYRDAQRVFICMGDDPDGGAQHVAALVNLPLAVLESPHLPHDDHPLRYDERWRSLAVFMSRPWFSRVWVVQEAGLAKDARVLYGQYHFGYRDLLRLVYHITRTNIDARSHVQVWLIHFKWHDWREPEPSSDTLFDLVSHGAVLKCKNPRDYLYAFLGHPLALSTPSPHGNGPGRPFLEPDYGRSVESIYHEASVCFLNQVGLRFLSSVEHNDTTISEELPSWVVRWDVTLATNEMSAWSGDRGILVDRATHASLDNSQTRLSVRGAILDKVEHVYRIDFESSSQGSGFMFPQFEEMSSMSWALLPLTIRDIIGRLDAWRWHPSLASASGTYTKEHAFLQTLLAGRPAPPTLPKPNDNERLASQFKCDLPAISFNRCFAITEKGYYCLTPWVTIPGDVASVLFGTRSLFALRPCAGSGYRLLGEAYVHGMHERMLEDMFIRGALHDQAITII</sequence>